<reference evidence="1" key="1">
    <citation type="journal article" date="2014" name="Nucleic Acids Res.">
        <title>The evolutionary dynamics of variant antigen genes in Babesia reveal a history of genomic innovation underlying host-parasite interaction.</title>
        <authorList>
            <person name="Jackson A.P."/>
            <person name="Otto T.D."/>
            <person name="Darby A."/>
            <person name="Ramaprasad A."/>
            <person name="Xia D."/>
            <person name="Echaide I.E."/>
            <person name="Farber M."/>
            <person name="Gahlot S."/>
            <person name="Gamble J."/>
            <person name="Gupta D."/>
            <person name="Gupta Y."/>
            <person name="Jackson L."/>
            <person name="Malandrin L."/>
            <person name="Malas T.B."/>
            <person name="Moussa E."/>
            <person name="Nair M."/>
            <person name="Reid AJ."/>
            <person name="Sanders M."/>
            <person name="Sharma J."/>
            <person name="Tracey A."/>
            <person name="Quail M.A."/>
            <person name="Weir W."/>
            <person name="Wastling J.M."/>
            <person name="Hall N."/>
            <person name="Willadsen P."/>
            <person name="Lingelbach K."/>
            <person name="Shiels B."/>
            <person name="Tait A."/>
            <person name="Berriman M."/>
            <person name="Allred D.R."/>
            <person name="Pain A."/>
        </authorList>
    </citation>
    <scope>NUCLEOTIDE SEQUENCE</scope>
    <source>
        <strain evidence="1">Bond</strain>
    </source>
</reference>
<dbReference type="RefSeq" id="XP_012770531.1">
    <property type="nucleotide sequence ID" value="XM_012915077.1"/>
</dbReference>
<dbReference type="OrthoDB" id="367115at2759"/>
<gene>
    <name evidence="1" type="ORF">BBBOND_0002370</name>
</gene>
<reference evidence="1" key="2">
    <citation type="submission" date="2014-06" db="EMBL/GenBank/DDBJ databases">
        <authorList>
            <person name="Aslett M."/>
            <person name="De Silva Nishadi"/>
        </authorList>
    </citation>
    <scope>NUCLEOTIDE SEQUENCE</scope>
    <source>
        <strain evidence="1">Bond</strain>
    </source>
</reference>
<protein>
    <submittedName>
        <fullName evidence="1">Uncharacterized protein</fullName>
    </submittedName>
</protein>
<proteinExistence type="predicted"/>
<organism evidence="1">
    <name type="scientific">Babesia bigemina</name>
    <dbReference type="NCBI Taxonomy" id="5866"/>
    <lineage>
        <taxon>Eukaryota</taxon>
        <taxon>Sar</taxon>
        <taxon>Alveolata</taxon>
        <taxon>Apicomplexa</taxon>
        <taxon>Aconoidasida</taxon>
        <taxon>Piroplasmida</taxon>
        <taxon>Babesiidae</taxon>
        <taxon>Babesia</taxon>
    </lineage>
</organism>
<evidence type="ECO:0000313" key="1">
    <source>
        <dbReference type="EMBL" id="CDR71585.1"/>
    </source>
</evidence>
<sequence length="212" mass="23512">MGFLLSCLEGSIDLLKHYNPDIVNTIHALKSSIGKGRGVSGFATAIEKVKSGLQGYESGLSNRSQQVVGDLTAIKHNIGNLNKQLKEMHDRKLSGQLAVISQNAKFFVTMADKTETDGKELDEGLRNRLEKSVSLVKQGADNFKKINNNSKLQHQAEFVDKALTTQQSVLRSAIEYETKCVQETLHESVEQVQSELAAIRTAKLKTEMRKLR</sequence>
<name>A0A061BKY6_BABBI</name>
<dbReference type="KEGG" id="bbig:BBBOND_0002370"/>
<dbReference type="EMBL" id="LK055032">
    <property type="protein sequence ID" value="CDR71585.1"/>
    <property type="molecule type" value="Genomic_DNA"/>
</dbReference>
<dbReference type="AlphaFoldDB" id="A0A061BKY6"/>
<dbReference type="VEuPathDB" id="PiroplasmaDB:BBBOND_0002370"/>
<dbReference type="GeneID" id="24561808"/>
<accession>A0A061BKY6</accession>